<dbReference type="PATRIC" id="fig|1365253.3.peg.2767"/>
<dbReference type="OrthoDB" id="6294868at2"/>
<reference evidence="2 3" key="1">
    <citation type="submission" date="2013-07" db="EMBL/GenBank/DDBJ databases">
        <title>Comparative Genomic and Metabolomic Analysis of Twelve Strains of Pseudoalteromonas luteoviolacea.</title>
        <authorList>
            <person name="Vynne N.G."/>
            <person name="Mansson M."/>
            <person name="Gram L."/>
        </authorList>
    </citation>
    <scope>NUCLEOTIDE SEQUENCE [LARGE SCALE GENOMIC DNA]</scope>
    <source>
        <strain evidence="2 3">NCIMB 1942</strain>
    </source>
</reference>
<evidence type="ECO:0000259" key="1">
    <source>
        <dbReference type="PROSITE" id="PS51841"/>
    </source>
</evidence>
<dbReference type="AlphaFoldDB" id="A0A162AB86"/>
<sequence>MDAISKMSLVELSSHFNALKGADVCWPRIEKMISDTANSWLQSGKAPNDLSVMNVWWHTCFELLAPHQVQISALNYQDEYIEIKNLGPAIIDLSGWKITAGDEYQTFVFAKDTLIYPHETLRIETYLGSTLSFDSKRPIWNNKGDKGALHDCNGALVSTWLYGDAAREHLEVSLVNFDGLEVKKEGDEFVEVANLSHSVIDISLWQIRGNKGQQFEFPNGSFIKPQGVVRVYTNQYHPSTGGHNFESQRALWSNDGGKASLYDNQNACISEYQW</sequence>
<dbReference type="RefSeq" id="WP_063377355.1">
    <property type="nucleotide sequence ID" value="NZ_AUXT01000162.1"/>
</dbReference>
<dbReference type="Gene3D" id="2.60.40.1260">
    <property type="entry name" value="Lamin Tail domain"/>
    <property type="match status" value="2"/>
</dbReference>
<dbReference type="SUPFAM" id="SSF74853">
    <property type="entry name" value="Lamin A/C globular tail domain"/>
    <property type="match status" value="2"/>
</dbReference>
<dbReference type="EMBL" id="AUXT01000162">
    <property type="protein sequence ID" value="KZN46983.1"/>
    <property type="molecule type" value="Genomic_DNA"/>
</dbReference>
<gene>
    <name evidence="2" type="ORF">N482_11255</name>
</gene>
<protein>
    <recommendedName>
        <fullName evidence="1">LTD domain-containing protein</fullName>
    </recommendedName>
</protein>
<comment type="caution">
    <text evidence="2">The sequence shown here is derived from an EMBL/GenBank/DDBJ whole genome shotgun (WGS) entry which is preliminary data.</text>
</comment>
<dbReference type="PROSITE" id="PS51841">
    <property type="entry name" value="LTD"/>
    <property type="match status" value="1"/>
</dbReference>
<organism evidence="2 3">
    <name type="scientific">Pseudoalteromonas luteoviolacea NCIMB 1942</name>
    <dbReference type="NCBI Taxonomy" id="1365253"/>
    <lineage>
        <taxon>Bacteria</taxon>
        <taxon>Pseudomonadati</taxon>
        <taxon>Pseudomonadota</taxon>
        <taxon>Gammaproteobacteria</taxon>
        <taxon>Alteromonadales</taxon>
        <taxon>Pseudoalteromonadaceae</taxon>
        <taxon>Pseudoalteromonas</taxon>
    </lineage>
</organism>
<evidence type="ECO:0000313" key="2">
    <source>
        <dbReference type="EMBL" id="KZN46983.1"/>
    </source>
</evidence>
<dbReference type="InterPro" id="IPR001322">
    <property type="entry name" value="Lamin_tail_dom"/>
</dbReference>
<dbReference type="InterPro" id="IPR036415">
    <property type="entry name" value="Lamin_tail_dom_sf"/>
</dbReference>
<feature type="domain" description="LTD" evidence="1">
    <location>
        <begin position="66"/>
        <end position="201"/>
    </location>
</feature>
<proteinExistence type="predicted"/>
<accession>A0A162AB86</accession>
<dbReference type="Pfam" id="PF00932">
    <property type="entry name" value="LTD"/>
    <property type="match status" value="2"/>
</dbReference>
<evidence type="ECO:0000313" key="3">
    <source>
        <dbReference type="Proteomes" id="UP000076587"/>
    </source>
</evidence>
<dbReference type="Proteomes" id="UP000076587">
    <property type="component" value="Unassembled WGS sequence"/>
</dbReference>
<name>A0A162AB86_9GAMM</name>